<reference evidence="2" key="2">
    <citation type="submission" date="2023-06" db="EMBL/GenBank/DDBJ databases">
        <authorList>
            <consortium name="Lawrence Berkeley National Laboratory"/>
            <person name="Haridas S."/>
            <person name="Hensen N."/>
            <person name="Bonometti L."/>
            <person name="Westerberg I."/>
            <person name="Brannstrom I.O."/>
            <person name="Guillou S."/>
            <person name="Cros-Aarteil S."/>
            <person name="Calhoun S."/>
            <person name="Kuo A."/>
            <person name="Mondo S."/>
            <person name="Pangilinan J."/>
            <person name="Riley R."/>
            <person name="Labutti K."/>
            <person name="Andreopoulos B."/>
            <person name="Lipzen A."/>
            <person name="Chen C."/>
            <person name="Yanf M."/>
            <person name="Daum C."/>
            <person name="Ng V."/>
            <person name="Clum A."/>
            <person name="Steindorff A."/>
            <person name="Ohm R."/>
            <person name="Martin F."/>
            <person name="Silar P."/>
            <person name="Natvig D."/>
            <person name="Lalanne C."/>
            <person name="Gautier V."/>
            <person name="Ament-Velasquez S.L."/>
            <person name="Kruys A."/>
            <person name="Hutchinson M.I."/>
            <person name="Powell A.J."/>
            <person name="Barry K."/>
            <person name="Miller A.N."/>
            <person name="Grigoriev I.V."/>
            <person name="Debuchy R."/>
            <person name="Gladieux P."/>
            <person name="Thoren M.H."/>
            <person name="Johannesson H."/>
        </authorList>
    </citation>
    <scope>NUCLEOTIDE SEQUENCE</scope>
    <source>
        <strain evidence="2">CBS 168.71</strain>
    </source>
</reference>
<reference evidence="2" key="1">
    <citation type="journal article" date="2023" name="Mol. Phylogenet. Evol.">
        <title>Genome-scale phylogeny and comparative genomics of the fungal order Sordariales.</title>
        <authorList>
            <person name="Hensen N."/>
            <person name="Bonometti L."/>
            <person name="Westerberg I."/>
            <person name="Brannstrom I.O."/>
            <person name="Guillou S."/>
            <person name="Cros-Aarteil S."/>
            <person name="Calhoun S."/>
            <person name="Haridas S."/>
            <person name="Kuo A."/>
            <person name="Mondo S."/>
            <person name="Pangilinan J."/>
            <person name="Riley R."/>
            <person name="LaButti K."/>
            <person name="Andreopoulos B."/>
            <person name="Lipzen A."/>
            <person name="Chen C."/>
            <person name="Yan M."/>
            <person name="Daum C."/>
            <person name="Ng V."/>
            <person name="Clum A."/>
            <person name="Steindorff A."/>
            <person name="Ohm R.A."/>
            <person name="Martin F."/>
            <person name="Silar P."/>
            <person name="Natvig D.O."/>
            <person name="Lalanne C."/>
            <person name="Gautier V."/>
            <person name="Ament-Velasquez S.L."/>
            <person name="Kruys A."/>
            <person name="Hutchinson M.I."/>
            <person name="Powell A.J."/>
            <person name="Barry K."/>
            <person name="Miller A.N."/>
            <person name="Grigoriev I.V."/>
            <person name="Debuchy R."/>
            <person name="Gladieux P."/>
            <person name="Hiltunen Thoren M."/>
            <person name="Johannesson H."/>
        </authorList>
    </citation>
    <scope>NUCLEOTIDE SEQUENCE</scope>
    <source>
        <strain evidence="2">CBS 168.71</strain>
    </source>
</reference>
<gene>
    <name evidence="2" type="ORF">B0H64DRAFT_178250</name>
</gene>
<accession>A0AAE0HCV6</accession>
<feature type="region of interest" description="Disordered" evidence="1">
    <location>
        <begin position="192"/>
        <end position="218"/>
    </location>
</feature>
<feature type="compositionally biased region" description="Polar residues" evidence="1">
    <location>
        <begin position="207"/>
        <end position="218"/>
    </location>
</feature>
<dbReference type="RefSeq" id="XP_062657529.1">
    <property type="nucleotide sequence ID" value="XM_062798877.1"/>
</dbReference>
<evidence type="ECO:0000313" key="3">
    <source>
        <dbReference type="Proteomes" id="UP001278766"/>
    </source>
</evidence>
<keyword evidence="3" id="KW-1185">Reference proteome</keyword>
<dbReference type="AlphaFoldDB" id="A0AAE0HCV6"/>
<name>A0AAE0HCV6_9PEZI</name>
<dbReference type="Proteomes" id="UP001278766">
    <property type="component" value="Unassembled WGS sequence"/>
</dbReference>
<organism evidence="2 3">
    <name type="scientific">Chaetomium fimeti</name>
    <dbReference type="NCBI Taxonomy" id="1854472"/>
    <lineage>
        <taxon>Eukaryota</taxon>
        <taxon>Fungi</taxon>
        <taxon>Dikarya</taxon>
        <taxon>Ascomycota</taxon>
        <taxon>Pezizomycotina</taxon>
        <taxon>Sordariomycetes</taxon>
        <taxon>Sordariomycetidae</taxon>
        <taxon>Sordariales</taxon>
        <taxon>Chaetomiaceae</taxon>
        <taxon>Chaetomium</taxon>
    </lineage>
</organism>
<evidence type="ECO:0000256" key="1">
    <source>
        <dbReference type="SAM" id="MobiDB-lite"/>
    </source>
</evidence>
<dbReference type="EMBL" id="JAUEPN010000005">
    <property type="protein sequence ID" value="KAK3294015.1"/>
    <property type="molecule type" value="Genomic_DNA"/>
</dbReference>
<dbReference type="GeneID" id="87835825"/>
<evidence type="ECO:0000313" key="2">
    <source>
        <dbReference type="EMBL" id="KAK3294015.1"/>
    </source>
</evidence>
<proteinExistence type="predicted"/>
<comment type="caution">
    <text evidence="2">The sequence shown here is derived from an EMBL/GenBank/DDBJ whole genome shotgun (WGS) entry which is preliminary data.</text>
</comment>
<sequence length="218" mass="24320">MCFAVCPLRCNLVPDLERPNARNCQCRQWKLHNKNRGRAGVSDQSHRFATNTPAGMDTAYGRATCLHLDPVLSPVCAVVVVVLINSPERPVLFVSGVECGGDFRNHSGQSVGIHPAFMFVCMYLEPWKVPSSPCLGYQVQMTSMEDAMKEEPVHSFQVRLLQVRMWIWAYLGRSRSSFQVLLPGSGSLRPPLPSAKPHHLQVPPYLSQRQNGDGRNGH</sequence>
<protein>
    <submittedName>
        <fullName evidence="2">Uncharacterized protein</fullName>
    </submittedName>
</protein>